<dbReference type="PANTHER" id="PTHR47723:SF19">
    <property type="entry name" value="POLYNUCLEOTIDYL TRANSFERASE, RIBONUCLEASE H-LIKE SUPERFAMILY PROTEIN"/>
    <property type="match status" value="1"/>
</dbReference>
<dbReference type="GO" id="GO:0003964">
    <property type="term" value="F:RNA-directed DNA polymerase activity"/>
    <property type="evidence" value="ECO:0007669"/>
    <property type="project" value="UniProtKB-KW"/>
</dbReference>
<dbReference type="Proteomes" id="UP000265725">
    <property type="component" value="Chromosome"/>
</dbReference>
<dbReference type="InterPro" id="IPR053151">
    <property type="entry name" value="RNase_H-like"/>
</dbReference>
<dbReference type="RefSeq" id="WP_119883174.1">
    <property type="nucleotide sequence ID" value="NZ_CP032418.1"/>
</dbReference>
<evidence type="ECO:0000313" key="2">
    <source>
        <dbReference type="EMBL" id="AYC29434.1"/>
    </source>
</evidence>
<dbReference type="GO" id="GO:0003676">
    <property type="term" value="F:nucleic acid binding"/>
    <property type="evidence" value="ECO:0007669"/>
    <property type="project" value="InterPro"/>
</dbReference>
<dbReference type="CDD" id="cd09279">
    <property type="entry name" value="RNase_HI_like"/>
    <property type="match status" value="1"/>
</dbReference>
<keyword evidence="2" id="KW-0808">Transferase</keyword>
<dbReference type="PROSITE" id="PS50879">
    <property type="entry name" value="RNASE_H_1"/>
    <property type="match status" value="1"/>
</dbReference>
<dbReference type="InterPro" id="IPR012337">
    <property type="entry name" value="RNaseH-like_sf"/>
</dbReference>
<proteinExistence type="predicted"/>
<dbReference type="GO" id="GO:0004523">
    <property type="term" value="F:RNA-DNA hybrid ribonuclease activity"/>
    <property type="evidence" value="ECO:0007669"/>
    <property type="project" value="InterPro"/>
</dbReference>
<dbReference type="Pfam" id="PF13456">
    <property type="entry name" value="RVT_3"/>
    <property type="match status" value="1"/>
</dbReference>
<keyword evidence="3" id="KW-1185">Reference proteome</keyword>
<dbReference type="OrthoDB" id="7845843at2"/>
<sequence length="127" mass="13987">MLEVYTDGASAGNPGPSGIGVYITGEGHQIRLKKSIGESTNHQAEFDALLFGLQEAQKLHSDIVSARTDSKIVVQAIEKRYAKDPIFAVKLEEILALVDSFPLFFIKWIPEKENKTADLLAKSAIMR</sequence>
<reference evidence="3" key="1">
    <citation type="submission" date="2018-09" db="EMBL/GenBank/DDBJ databases">
        <authorList>
            <person name="Zhu H."/>
        </authorList>
    </citation>
    <scope>NUCLEOTIDE SEQUENCE [LARGE SCALE GENOMIC DNA]</scope>
    <source>
        <strain evidence="3">K2R23-3</strain>
    </source>
</reference>
<organism evidence="2 3">
    <name type="scientific">Paenisporosarcina cavernae</name>
    <dbReference type="NCBI Taxonomy" id="2320858"/>
    <lineage>
        <taxon>Bacteria</taxon>
        <taxon>Bacillati</taxon>
        <taxon>Bacillota</taxon>
        <taxon>Bacilli</taxon>
        <taxon>Bacillales</taxon>
        <taxon>Caryophanaceae</taxon>
        <taxon>Paenisporosarcina</taxon>
    </lineage>
</organism>
<dbReference type="PANTHER" id="PTHR47723">
    <property type="entry name" value="OS05G0353850 PROTEIN"/>
    <property type="match status" value="1"/>
</dbReference>
<dbReference type="EMBL" id="CP032418">
    <property type="protein sequence ID" value="AYC29434.1"/>
    <property type="molecule type" value="Genomic_DNA"/>
</dbReference>
<dbReference type="InterPro" id="IPR036397">
    <property type="entry name" value="RNaseH_sf"/>
</dbReference>
<name>A0A385YSE6_9BACL</name>
<dbReference type="SUPFAM" id="SSF53098">
    <property type="entry name" value="Ribonuclease H-like"/>
    <property type="match status" value="1"/>
</dbReference>
<evidence type="ECO:0000313" key="3">
    <source>
        <dbReference type="Proteomes" id="UP000265725"/>
    </source>
</evidence>
<dbReference type="AlphaFoldDB" id="A0A385YSE6"/>
<dbReference type="Gene3D" id="3.30.420.10">
    <property type="entry name" value="Ribonuclease H-like superfamily/Ribonuclease H"/>
    <property type="match status" value="1"/>
</dbReference>
<evidence type="ECO:0000259" key="1">
    <source>
        <dbReference type="PROSITE" id="PS50879"/>
    </source>
</evidence>
<protein>
    <submittedName>
        <fullName evidence="2">Reverse transcriptase-like protein</fullName>
    </submittedName>
</protein>
<dbReference type="InterPro" id="IPR002156">
    <property type="entry name" value="RNaseH_domain"/>
</dbReference>
<feature type="domain" description="RNase H type-1" evidence="1">
    <location>
        <begin position="1"/>
        <end position="126"/>
    </location>
</feature>
<accession>A0A385YSE6</accession>
<dbReference type="KEGG" id="paek:D3873_05875"/>
<keyword evidence="2" id="KW-0695">RNA-directed DNA polymerase</keyword>
<gene>
    <name evidence="2" type="ORF">D3873_05875</name>
</gene>
<keyword evidence="2" id="KW-0548">Nucleotidyltransferase</keyword>